<gene>
    <name evidence="2" type="ORF">DNJ96_01350</name>
</gene>
<dbReference type="Pfam" id="PF00535">
    <property type="entry name" value="Glycos_transf_2"/>
    <property type="match status" value="1"/>
</dbReference>
<dbReference type="Gene3D" id="3.40.50.2000">
    <property type="entry name" value="Glycogen Phosphorylase B"/>
    <property type="match status" value="1"/>
</dbReference>
<dbReference type="OrthoDB" id="9179784at2"/>
<reference evidence="2 3" key="1">
    <citation type="submission" date="2018-06" db="EMBL/GenBank/DDBJ databases">
        <title>Three novel Pseudomonas species isolated from symptomatic oak.</title>
        <authorList>
            <person name="Bueno-Gonzalez V."/>
            <person name="Brady C."/>
        </authorList>
    </citation>
    <scope>NUCLEOTIDE SEQUENCE [LARGE SCALE GENOMIC DNA]</scope>
    <source>
        <strain evidence="2 3">P17C</strain>
    </source>
</reference>
<dbReference type="SUPFAM" id="SSF53448">
    <property type="entry name" value="Nucleotide-diphospho-sugar transferases"/>
    <property type="match status" value="2"/>
</dbReference>
<organism evidence="2 3">
    <name type="scientific">Stutzerimonas kirkiae</name>
    <dbReference type="NCBI Taxonomy" id="2211392"/>
    <lineage>
        <taxon>Bacteria</taxon>
        <taxon>Pseudomonadati</taxon>
        <taxon>Pseudomonadota</taxon>
        <taxon>Gammaproteobacteria</taxon>
        <taxon>Pseudomonadales</taxon>
        <taxon>Pseudomonadaceae</taxon>
        <taxon>Stutzerimonas</taxon>
    </lineage>
</organism>
<evidence type="ECO:0000313" key="3">
    <source>
        <dbReference type="Proteomes" id="UP000292639"/>
    </source>
</evidence>
<feature type="domain" description="Glycosyltransferase 2-like" evidence="1">
    <location>
        <begin position="566"/>
        <end position="681"/>
    </location>
</feature>
<dbReference type="Proteomes" id="UP000292639">
    <property type="component" value="Unassembled WGS sequence"/>
</dbReference>
<dbReference type="GO" id="GO:0044010">
    <property type="term" value="P:single-species biofilm formation"/>
    <property type="evidence" value="ECO:0007669"/>
    <property type="project" value="TreeGrafter"/>
</dbReference>
<accession>A0A4Q9RFZ1</accession>
<proteinExistence type="predicted"/>
<keyword evidence="3" id="KW-1185">Reference proteome</keyword>
<name>A0A4Q9RFZ1_9GAMM</name>
<sequence length="1171" mass="128959">MRSLFAPRPMPYYVYALNYRRSSAGIRVMHMLCDALIRSGHEAYVVADVFGPGLMTPKLTEEVVAQHRAAGLTPIAVYPEVVDGNPLQCDVVVRYLLNKPGFIEGKGEYGEDDLFFAYKGDFRLADMPVENRLFLPPIDPNIFCPPADPARRVPGRICYYLGRKARIDPQLLPADAIEITPDYPDSWQGLADIFQQCEYLYMGEASGLGYEAALCGCAPVLVSAQWSPIGPNPTSFLAFGLAPEEIARARRFLPGVRELLEGQRKAFWHELDHFIEVTQQAAASRPRRREASRLGTWLAERVPTPVQHRMIGEYLQAHAGGPRIGVVVLDPEGQAQKLKATLASLDTGHCLYASLNILVLTANPSVSVAPVEAGVHSLPRSGADITVQLNPLIGAGDFDWFMLVDAGDELTMSGLMVATLDLIGAPDCRAVYGDEVIRQGDGALGVAFRPDLNLDLLLSLPAGMSRHWLFNRQTWLQMGGFQASAGAAFELDYILRLIEAQGFQGLGHISEPLLTCNSLQLKDSADERAAILRHLAERGFQGAAIGSRLPGCYDLDYGLSGAPAVSIVILLKDCLGKAQRCLDSMLEKTAYPHYEIWLLDLGNDDPALLEWLAGIEALGNARIRVARFTADISPVQARNQAAELAQGDFLLWLDAGVAVFDGDWLRQLLNHGSRQEVGAVGAKLLDGDRRISHAGLLLGLGGQVGRPFQGLPMDSPGYLQRLQVDQNYSALSIQCLLLRRDLFLEVGGFDENPLLAPWLDADLCIRLQQAGFLNVWTPRAQLLISETPEAQPSGDQVDALYARWLPLLARDPAYNANLSLSEPGGFELADSALSWRPLQGWKPVPTVLAHIADKHGCGHYRIIQPLEALSRAGLVEGVLAGSLLSPTELERLAPDSIVLQRQVTDAQIEAVRRMQAFSGAFKVFELDDYMPNLPLKSVHRAQMPRDIVRSLRRVLSHVDRFVVSTEALAEAFDGFHADIRVAPNRLDPQLWGALQSRRRVSSRPRLGWAGGLGHAGDLALIADVVKALAEEVEWVFFGMCPDAIRPYVSEYHPGVDIALYPAALAALNLDLALAPVEQNLFNECKSNLRLLEYGACGIPVICSDVRCYQGDGLPVTRVRNRFKDWLDAIRMHLSDLDASARQGDELRAAVRRDWMLEGDNLRHWRRVWLPD</sequence>
<evidence type="ECO:0000313" key="2">
    <source>
        <dbReference type="EMBL" id="TBU99962.1"/>
    </source>
</evidence>
<comment type="caution">
    <text evidence="2">The sequence shown here is derived from an EMBL/GenBank/DDBJ whole genome shotgun (WGS) entry which is preliminary data.</text>
</comment>
<protein>
    <recommendedName>
        <fullName evidence="1">Glycosyltransferase 2-like domain-containing protein</fullName>
    </recommendedName>
</protein>
<dbReference type="SUPFAM" id="SSF53756">
    <property type="entry name" value="UDP-Glycosyltransferase/glycogen phosphorylase"/>
    <property type="match status" value="1"/>
</dbReference>
<dbReference type="PANTHER" id="PTHR43685">
    <property type="entry name" value="GLYCOSYLTRANSFERASE"/>
    <property type="match status" value="1"/>
</dbReference>
<dbReference type="InterPro" id="IPR029044">
    <property type="entry name" value="Nucleotide-diphossugar_trans"/>
</dbReference>
<dbReference type="InterPro" id="IPR001173">
    <property type="entry name" value="Glyco_trans_2-like"/>
</dbReference>
<dbReference type="PANTHER" id="PTHR43685:SF2">
    <property type="entry name" value="GLYCOSYLTRANSFERASE 2-LIKE DOMAIN-CONTAINING PROTEIN"/>
    <property type="match status" value="1"/>
</dbReference>
<dbReference type="EMBL" id="QJUP01000001">
    <property type="protein sequence ID" value="TBU99962.1"/>
    <property type="molecule type" value="Genomic_DNA"/>
</dbReference>
<dbReference type="Gene3D" id="3.90.550.10">
    <property type="entry name" value="Spore Coat Polysaccharide Biosynthesis Protein SpsA, Chain A"/>
    <property type="match status" value="1"/>
</dbReference>
<dbReference type="InterPro" id="IPR050834">
    <property type="entry name" value="Glycosyltransf_2"/>
</dbReference>
<dbReference type="AlphaFoldDB" id="A0A4Q9RFZ1"/>
<evidence type="ECO:0000259" key="1">
    <source>
        <dbReference type="Pfam" id="PF00535"/>
    </source>
</evidence>